<feature type="region of interest" description="Disordered" evidence="1">
    <location>
        <begin position="54"/>
        <end position="74"/>
    </location>
</feature>
<organism evidence="2 3">
    <name type="scientific">Araneus ventricosus</name>
    <name type="common">Orbweaver spider</name>
    <name type="synonym">Epeira ventricosa</name>
    <dbReference type="NCBI Taxonomy" id="182803"/>
    <lineage>
        <taxon>Eukaryota</taxon>
        <taxon>Metazoa</taxon>
        <taxon>Ecdysozoa</taxon>
        <taxon>Arthropoda</taxon>
        <taxon>Chelicerata</taxon>
        <taxon>Arachnida</taxon>
        <taxon>Araneae</taxon>
        <taxon>Araneomorphae</taxon>
        <taxon>Entelegynae</taxon>
        <taxon>Araneoidea</taxon>
        <taxon>Araneidae</taxon>
        <taxon>Araneus</taxon>
    </lineage>
</organism>
<accession>A0A4Y2L5J5</accession>
<protein>
    <submittedName>
        <fullName evidence="2">Uncharacterized protein</fullName>
    </submittedName>
</protein>
<dbReference type="AlphaFoldDB" id="A0A4Y2L5J5"/>
<proteinExistence type="predicted"/>
<sequence>MYSEVRARRCPWNQDLQQNGKENTHNDFEEVLKIKQNKRYIIFVSRLFSLDNDANMTSPAERRSDCKKYSEEDDAVSKSTTMPFILEPSEETLAGKILAIKKLFERIKEN</sequence>
<dbReference type="EMBL" id="BGPR01005302">
    <property type="protein sequence ID" value="GBN08886.1"/>
    <property type="molecule type" value="Genomic_DNA"/>
</dbReference>
<feature type="compositionally biased region" description="Basic and acidic residues" evidence="1">
    <location>
        <begin position="60"/>
        <end position="70"/>
    </location>
</feature>
<comment type="caution">
    <text evidence="2">The sequence shown here is derived from an EMBL/GenBank/DDBJ whole genome shotgun (WGS) entry which is preliminary data.</text>
</comment>
<evidence type="ECO:0000313" key="2">
    <source>
        <dbReference type="EMBL" id="GBN08886.1"/>
    </source>
</evidence>
<gene>
    <name evidence="2" type="ORF">AVEN_140539_1</name>
</gene>
<evidence type="ECO:0000313" key="3">
    <source>
        <dbReference type="Proteomes" id="UP000499080"/>
    </source>
</evidence>
<reference evidence="2 3" key="1">
    <citation type="journal article" date="2019" name="Sci. Rep.">
        <title>Orb-weaving spider Araneus ventricosus genome elucidates the spidroin gene catalogue.</title>
        <authorList>
            <person name="Kono N."/>
            <person name="Nakamura H."/>
            <person name="Ohtoshi R."/>
            <person name="Moran D.A.P."/>
            <person name="Shinohara A."/>
            <person name="Yoshida Y."/>
            <person name="Fujiwara M."/>
            <person name="Mori M."/>
            <person name="Tomita M."/>
            <person name="Arakawa K."/>
        </authorList>
    </citation>
    <scope>NUCLEOTIDE SEQUENCE [LARGE SCALE GENOMIC DNA]</scope>
</reference>
<dbReference type="Proteomes" id="UP000499080">
    <property type="component" value="Unassembled WGS sequence"/>
</dbReference>
<name>A0A4Y2L5J5_ARAVE</name>
<evidence type="ECO:0000256" key="1">
    <source>
        <dbReference type="SAM" id="MobiDB-lite"/>
    </source>
</evidence>
<keyword evidence="3" id="KW-1185">Reference proteome</keyword>